<dbReference type="Gene3D" id="3.40.50.300">
    <property type="entry name" value="P-loop containing nucleotide triphosphate hydrolases"/>
    <property type="match status" value="1"/>
</dbReference>
<evidence type="ECO:0000256" key="1">
    <source>
        <dbReference type="ARBA" id="ARBA00022448"/>
    </source>
</evidence>
<sequence>MAETAPPPAVAPAAAPAGRTPILEVDGLRKGYGGDPVLDGISLQVFEGEFVSVVGPSGCGKTTMLRCLAGLLPFESGTVRIDGAAVTGPPATLGIVFQDYSRSLLPWLSVRDNVRLPLRYQAISKKQAAAQADEALESVGLAADGHKRPWQLSGGMQQRVAIARALAYRPRLLLMDEPFASVDAQTRVELEDLMLRLWSERAMTIAFVTHDIDEAIYLGDRIVALTRRPTGIRETMTVDLPRPRDQIATKATERFAELRASVFTALGHHEEAAG</sequence>
<reference evidence="5" key="1">
    <citation type="submission" date="2021-04" db="EMBL/GenBank/DDBJ databases">
        <title>Genome seq and assembly of Streptomyces sp. RG38.</title>
        <authorList>
            <person name="Chhetri G."/>
        </authorList>
    </citation>
    <scope>NUCLEOTIDE SEQUENCE</scope>
    <source>
        <strain evidence="5">RG38</strain>
    </source>
</reference>
<dbReference type="GO" id="GO:0016887">
    <property type="term" value="F:ATP hydrolysis activity"/>
    <property type="evidence" value="ECO:0007669"/>
    <property type="project" value="InterPro"/>
</dbReference>
<dbReference type="PANTHER" id="PTHR42788:SF13">
    <property type="entry name" value="ALIPHATIC SULFONATES IMPORT ATP-BINDING PROTEIN SSUB"/>
    <property type="match status" value="1"/>
</dbReference>
<keyword evidence="2" id="KW-0547">Nucleotide-binding</keyword>
<evidence type="ECO:0000256" key="3">
    <source>
        <dbReference type="ARBA" id="ARBA00022840"/>
    </source>
</evidence>
<dbReference type="Pfam" id="PF00005">
    <property type="entry name" value="ABC_tran"/>
    <property type="match status" value="1"/>
</dbReference>
<keyword evidence="6" id="KW-1185">Reference proteome</keyword>
<dbReference type="InterPro" id="IPR003439">
    <property type="entry name" value="ABC_transporter-like_ATP-bd"/>
</dbReference>
<evidence type="ECO:0000313" key="5">
    <source>
        <dbReference type="EMBL" id="MBQ0825116.1"/>
    </source>
</evidence>
<comment type="caution">
    <text evidence="5">The sequence shown here is derived from an EMBL/GenBank/DDBJ whole genome shotgun (WGS) entry which is preliminary data.</text>
</comment>
<dbReference type="InterPro" id="IPR017871">
    <property type="entry name" value="ABC_transporter-like_CS"/>
</dbReference>
<evidence type="ECO:0000256" key="2">
    <source>
        <dbReference type="ARBA" id="ARBA00022741"/>
    </source>
</evidence>
<dbReference type="PANTHER" id="PTHR42788">
    <property type="entry name" value="TAURINE IMPORT ATP-BINDING PROTEIN-RELATED"/>
    <property type="match status" value="1"/>
</dbReference>
<protein>
    <submittedName>
        <fullName evidence="5">ABC transporter ATP-binding protein</fullName>
    </submittedName>
</protein>
<organism evidence="5 6">
    <name type="scientific">Streptomyces tagetis</name>
    <dbReference type="NCBI Taxonomy" id="2820809"/>
    <lineage>
        <taxon>Bacteria</taxon>
        <taxon>Bacillati</taxon>
        <taxon>Actinomycetota</taxon>
        <taxon>Actinomycetes</taxon>
        <taxon>Kitasatosporales</taxon>
        <taxon>Streptomycetaceae</taxon>
        <taxon>Streptomyces</taxon>
    </lineage>
</organism>
<dbReference type="Proteomes" id="UP000677875">
    <property type="component" value="Unassembled WGS sequence"/>
</dbReference>
<dbReference type="AlphaFoldDB" id="A0A941AZ98"/>
<feature type="domain" description="ABC transporter" evidence="4">
    <location>
        <begin position="23"/>
        <end position="252"/>
    </location>
</feature>
<gene>
    <name evidence="5" type="ORF">J5Y05_01105</name>
</gene>
<name>A0A941AZ98_9ACTN</name>
<keyword evidence="3 5" id="KW-0067">ATP-binding</keyword>
<dbReference type="PROSITE" id="PS50893">
    <property type="entry name" value="ABC_TRANSPORTER_2"/>
    <property type="match status" value="1"/>
</dbReference>
<dbReference type="SUPFAM" id="SSF52540">
    <property type="entry name" value="P-loop containing nucleoside triphosphate hydrolases"/>
    <property type="match status" value="1"/>
</dbReference>
<dbReference type="RefSeq" id="WP_210867819.1">
    <property type="nucleotide sequence ID" value="NZ_JAGPNL010000001.1"/>
</dbReference>
<dbReference type="PROSITE" id="PS00211">
    <property type="entry name" value="ABC_TRANSPORTER_1"/>
    <property type="match status" value="1"/>
</dbReference>
<dbReference type="EMBL" id="JAGPNL010000001">
    <property type="protein sequence ID" value="MBQ0825116.1"/>
    <property type="molecule type" value="Genomic_DNA"/>
</dbReference>
<evidence type="ECO:0000313" key="6">
    <source>
        <dbReference type="Proteomes" id="UP000677875"/>
    </source>
</evidence>
<dbReference type="CDD" id="cd03293">
    <property type="entry name" value="ABC_NrtD_SsuB_transporters"/>
    <property type="match status" value="1"/>
</dbReference>
<proteinExistence type="predicted"/>
<dbReference type="InterPro" id="IPR027417">
    <property type="entry name" value="P-loop_NTPase"/>
</dbReference>
<dbReference type="SMART" id="SM00382">
    <property type="entry name" value="AAA"/>
    <property type="match status" value="1"/>
</dbReference>
<keyword evidence="1" id="KW-0813">Transport</keyword>
<dbReference type="InterPro" id="IPR050166">
    <property type="entry name" value="ABC_transporter_ATP-bind"/>
</dbReference>
<dbReference type="GO" id="GO:0005524">
    <property type="term" value="F:ATP binding"/>
    <property type="evidence" value="ECO:0007669"/>
    <property type="project" value="UniProtKB-KW"/>
</dbReference>
<dbReference type="InterPro" id="IPR003593">
    <property type="entry name" value="AAA+_ATPase"/>
</dbReference>
<accession>A0A941AZ98</accession>
<evidence type="ECO:0000259" key="4">
    <source>
        <dbReference type="PROSITE" id="PS50893"/>
    </source>
</evidence>